<dbReference type="Proteomes" id="UP000805193">
    <property type="component" value="Unassembled WGS sequence"/>
</dbReference>
<evidence type="ECO:0000313" key="2">
    <source>
        <dbReference type="Proteomes" id="UP000805193"/>
    </source>
</evidence>
<sequence>MVSTDEWNEAVTIAGIKKLNFPVGQLDVEAYHVSFTEDACRGVIHGVRPEFTNEQIRQKTKAFGYEVLDARRLGKSHSVVIVFAGNNIPFTVSFNWLETPCFIYKKTKAACLNCGEVGHRAVVCSKPAGFSYKDPDVDKHLLHLWEARQALTKRWKRQRHNKVLRKKIAELTAKAEEYAIKLASRNWLTYGTPYLKLNKTKLNKLNAILRKAYKNTLGLPEWTATDKLLRLGVHNSMEELHEAQIISQLKRLDATTNGKWLLDRLGMAVPGGTQVPGGEEEIDHDTKQKFKISKLPKNMHPERDEGRRRARTAALAHSRDNREGTLYVDAAGPSLEVAAIAVASAQGKILRVASIRADSAEQAEEAAIALAVSCNPQATVITDSHKACRNYARGVLGRPALRILKKVQVQAMGVHLIWAPVAWGIQETRRLTPRPEQLFTGTRLHVQWNPRRICLTTSTWQLCDNVVGILAAPQPSYPTAGHRVWFLYEDGSWITPSLHPPSELHGGRARGRTVPPRTLARQGRPREPWRAATPYSTERQLARIKEDHVECSRLLETIQSNKVAASRALSQNKELNSTGWRKCRTFLRSWS</sequence>
<keyword evidence="2" id="KW-1185">Reference proteome</keyword>
<protein>
    <submittedName>
        <fullName evidence="1">Uncharacterized protein</fullName>
    </submittedName>
</protein>
<accession>A0AC60PMC5</accession>
<comment type="caution">
    <text evidence="1">The sequence shown here is derived from an EMBL/GenBank/DDBJ whole genome shotgun (WGS) entry which is preliminary data.</text>
</comment>
<evidence type="ECO:0000313" key="1">
    <source>
        <dbReference type="EMBL" id="KAG0422086.1"/>
    </source>
</evidence>
<proteinExistence type="predicted"/>
<gene>
    <name evidence="1" type="ORF">HPB47_002067</name>
</gene>
<dbReference type="EMBL" id="JABSTQ010010274">
    <property type="protein sequence ID" value="KAG0422086.1"/>
    <property type="molecule type" value="Genomic_DNA"/>
</dbReference>
<reference evidence="1 2" key="1">
    <citation type="journal article" date="2020" name="Cell">
        <title>Large-Scale Comparative Analyses of Tick Genomes Elucidate Their Genetic Diversity and Vector Capacities.</title>
        <authorList>
            <consortium name="Tick Genome and Microbiome Consortium (TIGMIC)"/>
            <person name="Jia N."/>
            <person name="Wang J."/>
            <person name="Shi W."/>
            <person name="Du L."/>
            <person name="Sun Y."/>
            <person name="Zhan W."/>
            <person name="Jiang J.F."/>
            <person name="Wang Q."/>
            <person name="Zhang B."/>
            <person name="Ji P."/>
            <person name="Bell-Sakyi L."/>
            <person name="Cui X.M."/>
            <person name="Yuan T.T."/>
            <person name="Jiang B.G."/>
            <person name="Yang W.F."/>
            <person name="Lam T.T."/>
            <person name="Chang Q.C."/>
            <person name="Ding S.J."/>
            <person name="Wang X.J."/>
            <person name="Zhu J.G."/>
            <person name="Ruan X.D."/>
            <person name="Zhao L."/>
            <person name="Wei J.T."/>
            <person name="Ye R.Z."/>
            <person name="Que T.C."/>
            <person name="Du C.H."/>
            <person name="Zhou Y.H."/>
            <person name="Cheng J.X."/>
            <person name="Dai P.F."/>
            <person name="Guo W.B."/>
            <person name="Han X.H."/>
            <person name="Huang E.J."/>
            <person name="Li L.F."/>
            <person name="Wei W."/>
            <person name="Gao Y.C."/>
            <person name="Liu J.Z."/>
            <person name="Shao H.Z."/>
            <person name="Wang X."/>
            <person name="Wang C.C."/>
            <person name="Yang T.C."/>
            <person name="Huo Q.B."/>
            <person name="Li W."/>
            <person name="Chen H.Y."/>
            <person name="Chen S.E."/>
            <person name="Zhou L.G."/>
            <person name="Ni X.B."/>
            <person name="Tian J.H."/>
            <person name="Sheng Y."/>
            <person name="Liu T."/>
            <person name="Pan Y.S."/>
            <person name="Xia L.Y."/>
            <person name="Li J."/>
            <person name="Zhao F."/>
            <person name="Cao W.C."/>
        </authorList>
    </citation>
    <scope>NUCLEOTIDE SEQUENCE [LARGE SCALE GENOMIC DNA]</scope>
    <source>
        <strain evidence="1">Iper-2018</strain>
    </source>
</reference>
<name>A0AC60PMC5_IXOPE</name>
<organism evidence="1 2">
    <name type="scientific">Ixodes persulcatus</name>
    <name type="common">Taiga tick</name>
    <dbReference type="NCBI Taxonomy" id="34615"/>
    <lineage>
        <taxon>Eukaryota</taxon>
        <taxon>Metazoa</taxon>
        <taxon>Ecdysozoa</taxon>
        <taxon>Arthropoda</taxon>
        <taxon>Chelicerata</taxon>
        <taxon>Arachnida</taxon>
        <taxon>Acari</taxon>
        <taxon>Parasitiformes</taxon>
        <taxon>Ixodida</taxon>
        <taxon>Ixodoidea</taxon>
        <taxon>Ixodidae</taxon>
        <taxon>Ixodinae</taxon>
        <taxon>Ixodes</taxon>
    </lineage>
</organism>